<name>A0A8S5QIQ2_9CAUD</name>
<proteinExistence type="predicted"/>
<protein>
    <submittedName>
        <fullName evidence="1">Uncharacterized protein</fullName>
    </submittedName>
</protein>
<reference evidence="1" key="1">
    <citation type="journal article" date="2021" name="Proc. Natl. Acad. Sci. U.S.A.">
        <title>A Catalog of Tens of Thousands of Viruses from Human Metagenomes Reveals Hidden Associations with Chronic Diseases.</title>
        <authorList>
            <person name="Tisza M.J."/>
            <person name="Buck C.B."/>
        </authorList>
    </citation>
    <scope>NUCLEOTIDE SEQUENCE</scope>
    <source>
        <strain evidence="1">Ctsi73</strain>
    </source>
</reference>
<evidence type="ECO:0000313" key="1">
    <source>
        <dbReference type="EMBL" id="DAE18420.1"/>
    </source>
</evidence>
<accession>A0A8S5QIQ2</accession>
<dbReference type="EMBL" id="BK015655">
    <property type="protein sequence ID" value="DAE18420.1"/>
    <property type="molecule type" value="Genomic_DNA"/>
</dbReference>
<organism evidence="1">
    <name type="scientific">Siphoviridae sp. ctsi73</name>
    <dbReference type="NCBI Taxonomy" id="2825698"/>
    <lineage>
        <taxon>Viruses</taxon>
        <taxon>Duplodnaviria</taxon>
        <taxon>Heunggongvirae</taxon>
        <taxon>Uroviricota</taxon>
        <taxon>Caudoviricetes</taxon>
    </lineage>
</organism>
<sequence>MKKPEAFSISTRFHNVLPVNFWDILDVAIPRTLAKSF</sequence>